<sequence length="626" mass="69460">MDARLLDYYNRELAYLRELGAEFAEAFPQTARHLGMGGAESVDPYVERLLEGFSFLTARIHLKLDAEFPRFSQRLLDVVYPNYLAPLPSMAVVAIQPNLREGSLQSGYTLLAGTPLRANLAKGGQTACEFRTAHDVTLWPLSLTDLKMSGEPGDLPLAQTGLAGRVRGALRIRLQTCGATGFKDLPLDALSFFISAPETQALQILELVLGHCVGVICHDASQTQPGWSLLDEDAIRHEGFDASQALLPYGSRSFNGYRLLHEYFAFPARYLFFSIKHLRRALQRVEGNTCSLTLLFDRAAPELERAVDPRSLSLFCTPAINLFPKRTDRIAVSTQRYEHHLVVNRTRPLDYEIYGVDKVTGHLQPDGRTCEFRPFYGTLSDDPDNHGRYFSLRREPRLVAGQGGRSDHGSPRTPYTGSEVYVSLVDQHEAPFPDDLRHICVDALCTNRDLALLMPLAGSSDFSLRMSAPVAAIKVLRGPTPPRPAIAENEIAWRLISHLGLNYLTLTDLDGAQGAQALRELLELYTGAADPGLLQQIQGIRSVRVEAVHRRLPQAGPLMFGRGVCVSLLLDELAFAGASTYLFGAVLEQFFARHVSLNSFSELVVATLQRGEVRRWEPRIGRRPTA</sequence>
<dbReference type="PANTHER" id="PTHR35370">
    <property type="entry name" value="CYTOPLASMIC PROTEIN-RELATED-RELATED"/>
    <property type="match status" value="1"/>
</dbReference>
<accession>A0A1N6LJ20</accession>
<organism evidence="1 2">
    <name type="scientific">Paraburkholderia phenazinium</name>
    <dbReference type="NCBI Taxonomy" id="60549"/>
    <lineage>
        <taxon>Bacteria</taxon>
        <taxon>Pseudomonadati</taxon>
        <taxon>Pseudomonadota</taxon>
        <taxon>Betaproteobacteria</taxon>
        <taxon>Burkholderiales</taxon>
        <taxon>Burkholderiaceae</taxon>
        <taxon>Paraburkholderia</taxon>
    </lineage>
</organism>
<dbReference type="Pfam" id="PF05947">
    <property type="entry name" value="T6SS_TssF"/>
    <property type="match status" value="1"/>
</dbReference>
<gene>
    <name evidence="1" type="ORF">SAMN05444165_7617</name>
</gene>
<keyword evidence="2" id="KW-1185">Reference proteome</keyword>
<dbReference type="OrthoDB" id="9763676at2"/>
<reference evidence="1 2" key="1">
    <citation type="submission" date="2016-11" db="EMBL/GenBank/DDBJ databases">
        <authorList>
            <person name="Jaros S."/>
            <person name="Januszkiewicz K."/>
            <person name="Wedrychowicz H."/>
        </authorList>
    </citation>
    <scope>NUCLEOTIDE SEQUENCE [LARGE SCALE GENOMIC DNA]</scope>
    <source>
        <strain evidence="1 2">GAS95</strain>
    </source>
</reference>
<dbReference type="PIRSF" id="PIRSF028304">
    <property type="entry name" value="UCP028304"/>
    <property type="match status" value="1"/>
</dbReference>
<protein>
    <submittedName>
        <fullName evidence="1">Type VI secretion system protein ImpG</fullName>
    </submittedName>
</protein>
<dbReference type="PANTHER" id="PTHR35370:SF1">
    <property type="entry name" value="TYPE VI SECRETION SYSTEM COMPONENT TSSF1"/>
    <property type="match status" value="1"/>
</dbReference>
<dbReference type="EMBL" id="FSRU01000003">
    <property type="protein sequence ID" value="SIO68651.1"/>
    <property type="molecule type" value="Genomic_DNA"/>
</dbReference>
<dbReference type="InterPro" id="IPR010272">
    <property type="entry name" value="T6SS_TssF"/>
</dbReference>
<evidence type="ECO:0000313" key="1">
    <source>
        <dbReference type="EMBL" id="SIO68651.1"/>
    </source>
</evidence>
<dbReference type="AlphaFoldDB" id="A0A1N6LJ20"/>
<proteinExistence type="predicted"/>
<dbReference type="RefSeq" id="WP_074302615.1">
    <property type="nucleotide sequence ID" value="NZ_FSRU01000003.1"/>
</dbReference>
<dbReference type="Proteomes" id="UP000185151">
    <property type="component" value="Unassembled WGS sequence"/>
</dbReference>
<name>A0A1N6LJ20_9BURK</name>
<evidence type="ECO:0000313" key="2">
    <source>
        <dbReference type="Proteomes" id="UP000185151"/>
    </source>
</evidence>
<dbReference type="NCBIfam" id="TIGR03359">
    <property type="entry name" value="VI_chp_6"/>
    <property type="match status" value="1"/>
</dbReference>